<dbReference type="PANTHER" id="PTHR39610:SF1">
    <property type="match status" value="1"/>
</dbReference>
<sequence length="359" mass="37411">MVTGSQSPSINILPSNQELVNNPTSSIALPSPKFPPISHVPGSAMGDNTGVGQGPGPQRLPRPLTASDIHSQLEKEQEAVVNRLTRELAVLRAAHNASVVSTTSSTSATATELIPPLEVYRGRHQRTASNTSTRSNVGSVSTTGISSPLPIRTNQVSGLPATISEVARQRRASTASRRSRAGSPAPFEQPGYFGSVPRAPHSTSTSVMATPGDTDSSSFILPATPRMEEALYYREQLNSARAENEALKQRIRELEGLIRQERESDASLSTSGTTNVLPAARSGSRPRSDSVSTTTSVAASVANSATGAGGISVAAQRDRPRVVSQLSSPSTVGFGVPDDEVKVGESASSSGLANHGSQT</sequence>
<proteinExistence type="predicted"/>
<feature type="compositionally biased region" description="Polar residues" evidence="1">
    <location>
        <begin position="266"/>
        <end position="276"/>
    </location>
</feature>
<organism evidence="2 3">
    <name type="scientific">Podospora fimiseda</name>
    <dbReference type="NCBI Taxonomy" id="252190"/>
    <lineage>
        <taxon>Eukaryota</taxon>
        <taxon>Fungi</taxon>
        <taxon>Dikarya</taxon>
        <taxon>Ascomycota</taxon>
        <taxon>Pezizomycotina</taxon>
        <taxon>Sordariomycetes</taxon>
        <taxon>Sordariomycetidae</taxon>
        <taxon>Sordariales</taxon>
        <taxon>Podosporaceae</taxon>
        <taxon>Podospora</taxon>
    </lineage>
</organism>
<feature type="region of interest" description="Disordered" evidence="1">
    <location>
        <begin position="1"/>
        <end position="64"/>
    </location>
</feature>
<reference evidence="2" key="1">
    <citation type="journal article" date="2023" name="Mol. Phylogenet. Evol.">
        <title>Genome-scale phylogeny and comparative genomics of the fungal order Sordariales.</title>
        <authorList>
            <person name="Hensen N."/>
            <person name="Bonometti L."/>
            <person name="Westerberg I."/>
            <person name="Brannstrom I.O."/>
            <person name="Guillou S."/>
            <person name="Cros-Aarteil S."/>
            <person name="Calhoun S."/>
            <person name="Haridas S."/>
            <person name="Kuo A."/>
            <person name="Mondo S."/>
            <person name="Pangilinan J."/>
            <person name="Riley R."/>
            <person name="LaButti K."/>
            <person name="Andreopoulos B."/>
            <person name="Lipzen A."/>
            <person name="Chen C."/>
            <person name="Yan M."/>
            <person name="Daum C."/>
            <person name="Ng V."/>
            <person name="Clum A."/>
            <person name="Steindorff A."/>
            <person name="Ohm R.A."/>
            <person name="Martin F."/>
            <person name="Silar P."/>
            <person name="Natvig D.O."/>
            <person name="Lalanne C."/>
            <person name="Gautier V."/>
            <person name="Ament-Velasquez S.L."/>
            <person name="Kruys A."/>
            <person name="Hutchinson M.I."/>
            <person name="Powell A.J."/>
            <person name="Barry K."/>
            <person name="Miller A.N."/>
            <person name="Grigoriev I.V."/>
            <person name="Debuchy R."/>
            <person name="Gladieux P."/>
            <person name="Hiltunen Thoren M."/>
            <person name="Johannesson H."/>
        </authorList>
    </citation>
    <scope>NUCLEOTIDE SEQUENCE</scope>
    <source>
        <strain evidence="2">CBS 990.96</strain>
    </source>
</reference>
<feature type="region of interest" description="Disordered" evidence="1">
    <location>
        <begin position="126"/>
        <end position="153"/>
    </location>
</feature>
<feature type="compositionally biased region" description="Polar residues" evidence="1">
    <location>
        <begin position="201"/>
        <end position="219"/>
    </location>
</feature>
<feature type="compositionally biased region" description="Polar residues" evidence="1">
    <location>
        <begin position="1"/>
        <end position="28"/>
    </location>
</feature>
<dbReference type="AlphaFoldDB" id="A0AAN7GZL9"/>
<reference evidence="2" key="2">
    <citation type="submission" date="2023-05" db="EMBL/GenBank/DDBJ databases">
        <authorList>
            <consortium name="Lawrence Berkeley National Laboratory"/>
            <person name="Steindorff A."/>
            <person name="Hensen N."/>
            <person name="Bonometti L."/>
            <person name="Westerberg I."/>
            <person name="Brannstrom I.O."/>
            <person name="Guillou S."/>
            <person name="Cros-Aarteil S."/>
            <person name="Calhoun S."/>
            <person name="Haridas S."/>
            <person name="Kuo A."/>
            <person name="Mondo S."/>
            <person name="Pangilinan J."/>
            <person name="Riley R."/>
            <person name="Labutti K."/>
            <person name="Andreopoulos B."/>
            <person name="Lipzen A."/>
            <person name="Chen C."/>
            <person name="Yanf M."/>
            <person name="Daum C."/>
            <person name="Ng V."/>
            <person name="Clum A."/>
            <person name="Ohm R."/>
            <person name="Martin F."/>
            <person name="Silar P."/>
            <person name="Natvig D."/>
            <person name="Lalanne C."/>
            <person name="Gautier V."/>
            <person name="Ament-Velasquez S.L."/>
            <person name="Kruys A."/>
            <person name="Hutchinson M.I."/>
            <person name="Powell A.J."/>
            <person name="Barry K."/>
            <person name="Miller A.N."/>
            <person name="Grigoriev I.V."/>
            <person name="Debuchy R."/>
            <person name="Gladieux P."/>
            <person name="Thoren M.H."/>
            <person name="Johannesson H."/>
        </authorList>
    </citation>
    <scope>NUCLEOTIDE SEQUENCE</scope>
    <source>
        <strain evidence="2">CBS 990.96</strain>
    </source>
</reference>
<feature type="compositionally biased region" description="Polar residues" evidence="1">
    <location>
        <begin position="127"/>
        <end position="153"/>
    </location>
</feature>
<feature type="region of interest" description="Disordered" evidence="1">
    <location>
        <begin position="169"/>
        <end position="220"/>
    </location>
</feature>
<feature type="compositionally biased region" description="Polar residues" evidence="1">
    <location>
        <begin position="346"/>
        <end position="359"/>
    </location>
</feature>
<dbReference type="PANTHER" id="PTHR39610">
    <property type="entry name" value="BZIP DOMAIN-CONTAINING PROTEIN-RELATED"/>
    <property type="match status" value="1"/>
</dbReference>
<dbReference type="EMBL" id="MU865301">
    <property type="protein sequence ID" value="KAK4230161.1"/>
    <property type="molecule type" value="Genomic_DNA"/>
</dbReference>
<feature type="compositionally biased region" description="Low complexity" evidence="1">
    <location>
        <begin position="290"/>
        <end position="306"/>
    </location>
</feature>
<evidence type="ECO:0000256" key="1">
    <source>
        <dbReference type="SAM" id="MobiDB-lite"/>
    </source>
</evidence>
<dbReference type="Proteomes" id="UP001301958">
    <property type="component" value="Unassembled WGS sequence"/>
</dbReference>
<evidence type="ECO:0000313" key="2">
    <source>
        <dbReference type="EMBL" id="KAK4230161.1"/>
    </source>
</evidence>
<protein>
    <submittedName>
        <fullName evidence="2">Uncharacterized protein</fullName>
    </submittedName>
</protein>
<feature type="region of interest" description="Disordered" evidence="1">
    <location>
        <begin position="262"/>
        <end position="359"/>
    </location>
</feature>
<evidence type="ECO:0000313" key="3">
    <source>
        <dbReference type="Proteomes" id="UP001301958"/>
    </source>
</evidence>
<name>A0AAN7GZL9_9PEZI</name>
<gene>
    <name evidence="2" type="ORF">QBC38DRAFT_56368</name>
</gene>
<accession>A0AAN7GZL9</accession>
<keyword evidence="3" id="KW-1185">Reference proteome</keyword>
<comment type="caution">
    <text evidence="2">The sequence shown here is derived from an EMBL/GenBank/DDBJ whole genome shotgun (WGS) entry which is preliminary data.</text>
</comment>